<feature type="chain" id="PRO_5046158404" evidence="1">
    <location>
        <begin position="26"/>
        <end position="350"/>
    </location>
</feature>
<feature type="signal peptide" evidence="1">
    <location>
        <begin position="1"/>
        <end position="25"/>
    </location>
</feature>
<protein>
    <submittedName>
        <fullName evidence="2">Uncharacterized protein</fullName>
    </submittedName>
</protein>
<dbReference type="EMBL" id="JAVIJF010000027">
    <property type="protein sequence ID" value="MDX8528553.1"/>
    <property type="molecule type" value="Genomic_DNA"/>
</dbReference>
<keyword evidence="1" id="KW-0732">Signal</keyword>
<gene>
    <name evidence="2" type="ORF">RFM68_29150</name>
</gene>
<proteinExistence type="predicted"/>
<accession>A0ABU4ZWX7</accession>
<name>A0ABU4ZWX7_9HYPH</name>
<evidence type="ECO:0000313" key="3">
    <source>
        <dbReference type="Proteomes" id="UP001276840"/>
    </source>
</evidence>
<comment type="caution">
    <text evidence="2">The sequence shown here is derived from an EMBL/GenBank/DDBJ whole genome shotgun (WGS) entry which is preliminary data.</text>
</comment>
<dbReference type="RefSeq" id="WP_320236466.1">
    <property type="nucleotide sequence ID" value="NZ_JAVIJF010000027.1"/>
</dbReference>
<organism evidence="2 3">
    <name type="scientific">Mesorhizobium montanum</name>
    <dbReference type="NCBI Taxonomy" id="3072323"/>
    <lineage>
        <taxon>Bacteria</taxon>
        <taxon>Pseudomonadati</taxon>
        <taxon>Pseudomonadota</taxon>
        <taxon>Alphaproteobacteria</taxon>
        <taxon>Hyphomicrobiales</taxon>
        <taxon>Phyllobacteriaceae</taxon>
        <taxon>Mesorhizobium</taxon>
    </lineage>
</organism>
<dbReference type="Proteomes" id="UP001276840">
    <property type="component" value="Unassembled WGS sequence"/>
</dbReference>
<keyword evidence="3" id="KW-1185">Reference proteome</keyword>
<sequence length="350" mass="38686">MLFVGAQRFLLGVAGVAMGIGAASAGDLTVDVFSRSQITATASVKSDDSILTKNATTGKWTFDLKSAPIISVPIEVDVEQPPAGFQSVPMNFALPYFADRSRPYPLATAVANDKTNDLEGVGPFLKEMGQSQSSFRNSYLLFQRARLLWKARFEQMQTRGENADDVGVAYWLLYAAGDLAKNYFYQPDDKVWQAADWITVLPNEPKLYSRVPRATVDALLEQLRRIDTAFYEMAISRLEQDRQTKRELTCSRFERLNTDFSELTATERERIDASGKLALKVQENVTWCAAQQVMGGAQSLTDEQKATLKATASAARDVLASVPQESLSGRNAKFVQQNLQIIESVVGVSQ</sequence>
<reference evidence="2 3" key="1">
    <citation type="submission" date="2023-08" db="EMBL/GenBank/DDBJ databases">
        <title>Implementing the SeqCode for naming new Mesorhizobium species isolated from Vachellia karroo root nodules.</title>
        <authorList>
            <person name="Van Lill M."/>
        </authorList>
    </citation>
    <scope>NUCLEOTIDE SEQUENCE [LARGE SCALE GENOMIC DNA]</scope>
    <source>
        <strain evidence="2 3">MSK 1335</strain>
    </source>
</reference>
<evidence type="ECO:0000256" key="1">
    <source>
        <dbReference type="SAM" id="SignalP"/>
    </source>
</evidence>
<evidence type="ECO:0000313" key="2">
    <source>
        <dbReference type="EMBL" id="MDX8528553.1"/>
    </source>
</evidence>